<name>A0AA39FFY2_MICHY</name>
<dbReference type="GO" id="GO:1990904">
    <property type="term" value="C:ribonucleoprotein complex"/>
    <property type="evidence" value="ECO:0007669"/>
    <property type="project" value="UniProtKB-KW"/>
</dbReference>
<keyword evidence="6" id="KW-1185">Reference proteome</keyword>
<dbReference type="Gene3D" id="1.10.455.10">
    <property type="entry name" value="Ribosomal protein S7 domain"/>
    <property type="match status" value="1"/>
</dbReference>
<dbReference type="Proteomes" id="UP001168972">
    <property type="component" value="Unassembled WGS sequence"/>
</dbReference>
<feature type="domain" description="Small ribosomal subunit protein uS7" evidence="4">
    <location>
        <begin position="73"/>
        <end position="223"/>
    </location>
</feature>
<evidence type="ECO:0000256" key="2">
    <source>
        <dbReference type="ARBA" id="ARBA00022980"/>
    </source>
</evidence>
<keyword evidence="3" id="KW-0687">Ribonucleoprotein</keyword>
<evidence type="ECO:0000313" key="5">
    <source>
        <dbReference type="EMBL" id="KAK0168813.1"/>
    </source>
</evidence>
<dbReference type="InterPro" id="IPR036823">
    <property type="entry name" value="Ribosomal_uS7_dom_sf"/>
</dbReference>
<dbReference type="GO" id="GO:0005840">
    <property type="term" value="C:ribosome"/>
    <property type="evidence" value="ECO:0007669"/>
    <property type="project" value="UniProtKB-KW"/>
</dbReference>
<comment type="caution">
    <text evidence="5">The sequence shown here is derived from an EMBL/GenBank/DDBJ whole genome shotgun (WGS) entry which is preliminary data.</text>
</comment>
<proteinExistence type="inferred from homology"/>
<dbReference type="AlphaFoldDB" id="A0AA39FFY2"/>
<evidence type="ECO:0000313" key="6">
    <source>
        <dbReference type="Proteomes" id="UP001168972"/>
    </source>
</evidence>
<evidence type="ECO:0000256" key="3">
    <source>
        <dbReference type="ARBA" id="ARBA00023274"/>
    </source>
</evidence>
<comment type="similarity">
    <text evidence="1">Belongs to the universal ribosomal protein uS7 family.</text>
</comment>
<keyword evidence="2" id="KW-0689">Ribosomal protein</keyword>
<dbReference type="InterPro" id="IPR023798">
    <property type="entry name" value="Ribosomal_uS7_dom"/>
</dbReference>
<dbReference type="InterPro" id="IPR000235">
    <property type="entry name" value="Ribosomal_uS7"/>
</dbReference>
<reference evidence="5" key="1">
    <citation type="journal article" date="2023" name="bioRxiv">
        <title>Scaffold-level genome assemblies of two parasitoid biocontrol wasps reveal the parthenogenesis mechanism and an associated novel virus.</title>
        <authorList>
            <person name="Inwood S."/>
            <person name="Skelly J."/>
            <person name="Guhlin J."/>
            <person name="Harrop T."/>
            <person name="Goldson S."/>
            <person name="Dearden P."/>
        </authorList>
    </citation>
    <scope>NUCLEOTIDE SEQUENCE</scope>
    <source>
        <strain evidence="5">Lincoln</strain>
        <tissue evidence="5">Whole body</tissue>
    </source>
</reference>
<gene>
    <name evidence="5" type="ORF">PV327_002580</name>
</gene>
<dbReference type="CDD" id="cd14870">
    <property type="entry name" value="uS7_Mitochondria_Mammalian"/>
    <property type="match status" value="1"/>
</dbReference>
<dbReference type="GO" id="GO:0006412">
    <property type="term" value="P:translation"/>
    <property type="evidence" value="ECO:0007669"/>
    <property type="project" value="InterPro"/>
</dbReference>
<dbReference type="EMBL" id="JAQQBR010001831">
    <property type="protein sequence ID" value="KAK0168813.1"/>
    <property type="molecule type" value="Genomic_DNA"/>
</dbReference>
<evidence type="ECO:0000259" key="4">
    <source>
        <dbReference type="Pfam" id="PF00177"/>
    </source>
</evidence>
<dbReference type="SUPFAM" id="SSF47973">
    <property type="entry name" value="Ribosomal protein S7"/>
    <property type="match status" value="1"/>
</dbReference>
<dbReference type="PANTHER" id="PTHR11205">
    <property type="entry name" value="RIBOSOMAL PROTEIN S7"/>
    <property type="match status" value="1"/>
</dbReference>
<reference evidence="5" key="2">
    <citation type="submission" date="2023-03" db="EMBL/GenBank/DDBJ databases">
        <authorList>
            <person name="Inwood S.N."/>
            <person name="Skelly J.G."/>
            <person name="Guhlin J."/>
            <person name="Harrop T.W.R."/>
            <person name="Goldson S.G."/>
            <person name="Dearden P.K."/>
        </authorList>
    </citation>
    <scope>NUCLEOTIDE SEQUENCE</scope>
    <source>
        <strain evidence="5">Lincoln</strain>
        <tissue evidence="5">Whole body</tissue>
    </source>
</reference>
<dbReference type="Pfam" id="PF00177">
    <property type="entry name" value="Ribosomal_S7"/>
    <property type="match status" value="1"/>
</dbReference>
<protein>
    <recommendedName>
        <fullName evidence="4">Small ribosomal subunit protein uS7 domain-containing protein</fullName>
    </recommendedName>
</protein>
<sequence>MVLIQKMKLQTLIKFLDPIRSTNVGVVKSYSVFPPHHVKPVFRKNEQALIKETGEAEKLAHVPILPPLDSETSSEFYDPVVAKFTNYIMRKGEKNLARSLLEQTFEKIKRTQLMRYHKALPEERDSIILDPKEILFKAIENVSPVMDLIPIKRGGGTYQVPVPLLEKRQKFFGMNWLIKAAKDKPGEVKFHDMLAKELIDAANNQGRVVKKKHDLHKQCEANRAYAHYRWT</sequence>
<accession>A0AA39FFY2</accession>
<evidence type="ECO:0000256" key="1">
    <source>
        <dbReference type="ARBA" id="ARBA00007151"/>
    </source>
</evidence>
<organism evidence="5 6">
    <name type="scientific">Microctonus hyperodae</name>
    <name type="common">Parasitoid wasp</name>
    <dbReference type="NCBI Taxonomy" id="165561"/>
    <lineage>
        <taxon>Eukaryota</taxon>
        <taxon>Metazoa</taxon>
        <taxon>Ecdysozoa</taxon>
        <taxon>Arthropoda</taxon>
        <taxon>Hexapoda</taxon>
        <taxon>Insecta</taxon>
        <taxon>Pterygota</taxon>
        <taxon>Neoptera</taxon>
        <taxon>Endopterygota</taxon>
        <taxon>Hymenoptera</taxon>
        <taxon>Apocrita</taxon>
        <taxon>Ichneumonoidea</taxon>
        <taxon>Braconidae</taxon>
        <taxon>Euphorinae</taxon>
        <taxon>Microctonus</taxon>
    </lineage>
</organism>